<dbReference type="PANTHER" id="PTHR30001:SF0">
    <property type="entry name" value="RIBONUCLEASE G"/>
    <property type="match status" value="1"/>
</dbReference>
<sequence length="478" mass="55486">MRELFIERREKLLRIAVKENNTLSECFIEEETNEPLPGEIYKGVIKNIVPAINCAFIDIGFEKNAYMYTDSTMNNIKKGYEILVEVVKEQIGTKGAKVTPFFTLPGKYIVLSPKREGVVFSKKILDKSKLDDIEQEIKLINGMGLIVRTNAQHASLNTIKEEFKELNEIYKKIEREFNYSLKPKKLYGENSLLNKVLRDNINRDTGRIIVDSLKDFNIVESYINQEENIELLLHKENRTLFDYYGIEKEILSLRNNRINLRCGGHIVIDKTEAMYVIDVNSGRNTTSRTFEKTIEETNLEAAVEIGRQIRVRNLSGIIVADFIDMDKNATKEKVLNTLKNSLEGDKNKSTVYPFTELNLIQIARRRRGKSIYEYIEEPCYLCNGNGKRLKFSYITLLIRNEILKAEGESSIKDFYVEVNAMYKESITGNMFEFLKEIDGISRNIYLNFVDTVEYYKVEPLIFKNQIENVKKYMVSINN</sequence>
<dbReference type="InterPro" id="IPR019307">
    <property type="entry name" value="RNA-bd_AU-1/RNase_E/G"/>
</dbReference>
<comment type="caution">
    <text evidence="7">The sequence shown here is derived from an EMBL/GenBank/DDBJ whole genome shotgun (WGS) entry which is preliminary data.</text>
</comment>
<gene>
    <name evidence="7" type="primary">cafA</name>
    <name evidence="7" type="ORF">CPJCM30710_18800</name>
</gene>
<dbReference type="SUPFAM" id="SSF50249">
    <property type="entry name" value="Nucleic acid-binding proteins"/>
    <property type="match status" value="1"/>
</dbReference>
<dbReference type="Gene3D" id="2.40.50.140">
    <property type="entry name" value="Nucleic acid-binding proteins"/>
    <property type="match status" value="1"/>
</dbReference>
<dbReference type="InterPro" id="IPR004659">
    <property type="entry name" value="RNase_E/G"/>
</dbReference>
<dbReference type="EMBL" id="BOPZ01000014">
    <property type="protein sequence ID" value="GIM29214.1"/>
    <property type="molecule type" value="Genomic_DNA"/>
</dbReference>
<reference evidence="7" key="1">
    <citation type="submission" date="2021-03" db="EMBL/GenBank/DDBJ databases">
        <title>Taxonomic study of Clostridium polyendosporum from meadow-gley soil under rice.</title>
        <authorList>
            <person name="Kobayashi H."/>
            <person name="Tanizawa Y."/>
            <person name="Yagura M."/>
        </authorList>
    </citation>
    <scope>NUCLEOTIDE SEQUENCE</scope>
    <source>
        <strain evidence="7">JCM 30710</strain>
    </source>
</reference>
<comment type="cofactor">
    <cofactor evidence="1">
        <name>Mg(2+)</name>
        <dbReference type="ChEBI" id="CHEBI:18420"/>
    </cofactor>
</comment>
<dbReference type="Proteomes" id="UP000679179">
    <property type="component" value="Unassembled WGS sequence"/>
</dbReference>
<dbReference type="InterPro" id="IPR012340">
    <property type="entry name" value="NA-bd_OB-fold"/>
</dbReference>
<keyword evidence="3" id="KW-0378">Hydrolase</keyword>
<dbReference type="GO" id="GO:0005737">
    <property type="term" value="C:cytoplasm"/>
    <property type="evidence" value="ECO:0007669"/>
    <property type="project" value="TreeGrafter"/>
</dbReference>
<name>A0A919RZQ8_9CLOT</name>
<dbReference type="GO" id="GO:0046872">
    <property type="term" value="F:metal ion binding"/>
    <property type="evidence" value="ECO:0007669"/>
    <property type="project" value="UniProtKB-KW"/>
</dbReference>
<dbReference type="NCBIfam" id="TIGR00757">
    <property type="entry name" value="RNaseEG"/>
    <property type="match status" value="1"/>
</dbReference>
<proteinExistence type="predicted"/>
<evidence type="ECO:0000256" key="3">
    <source>
        <dbReference type="ARBA" id="ARBA00022801"/>
    </source>
</evidence>
<evidence type="ECO:0000256" key="4">
    <source>
        <dbReference type="ARBA" id="ARBA00022842"/>
    </source>
</evidence>
<evidence type="ECO:0000313" key="8">
    <source>
        <dbReference type="Proteomes" id="UP000679179"/>
    </source>
</evidence>
<dbReference type="CDD" id="cd04453">
    <property type="entry name" value="S1_RNase_E"/>
    <property type="match status" value="1"/>
</dbReference>
<dbReference type="PANTHER" id="PTHR30001">
    <property type="entry name" value="RIBONUCLEASE"/>
    <property type="match status" value="1"/>
</dbReference>
<evidence type="ECO:0000256" key="1">
    <source>
        <dbReference type="ARBA" id="ARBA00001946"/>
    </source>
</evidence>
<evidence type="ECO:0000259" key="6">
    <source>
        <dbReference type="Pfam" id="PF10150"/>
    </source>
</evidence>
<organism evidence="7 8">
    <name type="scientific">Clostridium polyendosporum</name>
    <dbReference type="NCBI Taxonomy" id="69208"/>
    <lineage>
        <taxon>Bacteria</taxon>
        <taxon>Bacillati</taxon>
        <taxon>Bacillota</taxon>
        <taxon>Clostridia</taxon>
        <taxon>Eubacteriales</taxon>
        <taxon>Clostridiaceae</taxon>
        <taxon>Clostridium</taxon>
    </lineage>
</organism>
<feature type="domain" description="RNA-binding protein AU-1/Ribonuclease E/G" evidence="6">
    <location>
        <begin position="103"/>
        <end position="366"/>
    </location>
</feature>
<dbReference type="GO" id="GO:0003723">
    <property type="term" value="F:RNA binding"/>
    <property type="evidence" value="ECO:0007669"/>
    <property type="project" value="UniProtKB-KW"/>
</dbReference>
<accession>A0A919RZQ8</accession>
<dbReference type="GO" id="GO:0016787">
    <property type="term" value="F:hydrolase activity"/>
    <property type="evidence" value="ECO:0007669"/>
    <property type="project" value="UniProtKB-KW"/>
</dbReference>
<keyword evidence="4" id="KW-0460">Magnesium</keyword>
<evidence type="ECO:0000256" key="2">
    <source>
        <dbReference type="ARBA" id="ARBA00022723"/>
    </source>
</evidence>
<keyword evidence="2" id="KW-0479">Metal-binding</keyword>
<dbReference type="GO" id="GO:0004540">
    <property type="term" value="F:RNA nuclease activity"/>
    <property type="evidence" value="ECO:0007669"/>
    <property type="project" value="InterPro"/>
</dbReference>
<protein>
    <submittedName>
        <fullName evidence="7">Ribonuclease</fullName>
    </submittedName>
</protein>
<dbReference type="RefSeq" id="WP_212903919.1">
    <property type="nucleotide sequence ID" value="NZ_BOPZ01000014.1"/>
</dbReference>
<keyword evidence="8" id="KW-1185">Reference proteome</keyword>
<dbReference type="Pfam" id="PF10150">
    <property type="entry name" value="RNase_E_G"/>
    <property type="match status" value="1"/>
</dbReference>
<dbReference type="AlphaFoldDB" id="A0A919RZQ8"/>
<keyword evidence="5" id="KW-0694">RNA-binding</keyword>
<dbReference type="GO" id="GO:0006364">
    <property type="term" value="P:rRNA processing"/>
    <property type="evidence" value="ECO:0007669"/>
    <property type="project" value="TreeGrafter"/>
</dbReference>
<evidence type="ECO:0000256" key="5">
    <source>
        <dbReference type="ARBA" id="ARBA00022884"/>
    </source>
</evidence>
<evidence type="ECO:0000313" key="7">
    <source>
        <dbReference type="EMBL" id="GIM29214.1"/>
    </source>
</evidence>